<dbReference type="InterPro" id="IPR010982">
    <property type="entry name" value="Lambda_DNA-bd_dom_sf"/>
</dbReference>
<organism evidence="3 4">
    <name type="scientific">Metabacillus malikii</name>
    <dbReference type="NCBI Taxonomy" id="1504265"/>
    <lineage>
        <taxon>Bacteria</taxon>
        <taxon>Bacillati</taxon>
        <taxon>Bacillota</taxon>
        <taxon>Bacilli</taxon>
        <taxon>Bacillales</taxon>
        <taxon>Bacillaceae</taxon>
        <taxon>Metabacillus</taxon>
    </lineage>
</organism>
<proteinExistence type="predicted"/>
<dbReference type="InterPro" id="IPR050807">
    <property type="entry name" value="TransReg_Diox_bact_type"/>
</dbReference>
<keyword evidence="1" id="KW-0238">DNA-binding</keyword>
<protein>
    <submittedName>
        <fullName evidence="3">Transcriptional regulator with XRE-family HTH domain</fullName>
    </submittedName>
</protein>
<feature type="domain" description="HTH cro/C1-type" evidence="2">
    <location>
        <begin position="11"/>
        <end position="65"/>
    </location>
</feature>
<dbReference type="Proteomes" id="UP001234495">
    <property type="component" value="Unassembled WGS sequence"/>
</dbReference>
<dbReference type="Gene3D" id="1.10.260.40">
    <property type="entry name" value="lambda repressor-like DNA-binding domains"/>
    <property type="match status" value="1"/>
</dbReference>
<dbReference type="EMBL" id="JAUSUD010000024">
    <property type="protein sequence ID" value="MDQ0232705.1"/>
    <property type="molecule type" value="Genomic_DNA"/>
</dbReference>
<gene>
    <name evidence="3" type="ORF">J2S19_004027</name>
</gene>
<evidence type="ECO:0000313" key="4">
    <source>
        <dbReference type="Proteomes" id="UP001234495"/>
    </source>
</evidence>
<dbReference type="InterPro" id="IPR001387">
    <property type="entry name" value="Cro/C1-type_HTH"/>
</dbReference>
<dbReference type="PANTHER" id="PTHR46797:SF1">
    <property type="entry name" value="METHYLPHOSPHONATE SYNTHASE"/>
    <property type="match status" value="1"/>
</dbReference>
<reference evidence="3 4" key="1">
    <citation type="submission" date="2023-07" db="EMBL/GenBank/DDBJ databases">
        <title>Genomic Encyclopedia of Type Strains, Phase IV (KMG-IV): sequencing the most valuable type-strain genomes for metagenomic binning, comparative biology and taxonomic classification.</title>
        <authorList>
            <person name="Goeker M."/>
        </authorList>
    </citation>
    <scope>NUCLEOTIDE SEQUENCE [LARGE SCALE GENOMIC DNA]</scope>
    <source>
        <strain evidence="3 4">DSM 29005</strain>
    </source>
</reference>
<dbReference type="Pfam" id="PF01381">
    <property type="entry name" value="HTH_3"/>
    <property type="match status" value="1"/>
</dbReference>
<evidence type="ECO:0000256" key="1">
    <source>
        <dbReference type="ARBA" id="ARBA00023125"/>
    </source>
</evidence>
<name>A0ABT9ZK81_9BACI</name>
<dbReference type="SMART" id="SM00530">
    <property type="entry name" value="HTH_XRE"/>
    <property type="match status" value="1"/>
</dbReference>
<keyword evidence="4" id="KW-1185">Reference proteome</keyword>
<accession>A0ABT9ZK81</accession>
<comment type="caution">
    <text evidence="3">The sequence shown here is derived from an EMBL/GenBank/DDBJ whole genome shotgun (WGS) entry which is preliminary data.</text>
</comment>
<dbReference type="PANTHER" id="PTHR46797">
    <property type="entry name" value="HTH-TYPE TRANSCRIPTIONAL REGULATOR"/>
    <property type="match status" value="1"/>
</dbReference>
<dbReference type="RefSeq" id="WP_307344972.1">
    <property type="nucleotide sequence ID" value="NZ_JAUSUD010000024.1"/>
</dbReference>
<dbReference type="CDD" id="cd00093">
    <property type="entry name" value="HTH_XRE"/>
    <property type="match status" value="1"/>
</dbReference>
<evidence type="ECO:0000259" key="2">
    <source>
        <dbReference type="PROSITE" id="PS50943"/>
    </source>
</evidence>
<evidence type="ECO:0000313" key="3">
    <source>
        <dbReference type="EMBL" id="MDQ0232705.1"/>
    </source>
</evidence>
<sequence>MGVEKAFGFVLSTRRKELGLNQEELAFRCKLDRTFISLLERGKRQPSLDTIFKLAKELQMSPSELIKEVEDVFGN</sequence>
<dbReference type="PROSITE" id="PS50943">
    <property type="entry name" value="HTH_CROC1"/>
    <property type="match status" value="1"/>
</dbReference>
<dbReference type="SUPFAM" id="SSF47413">
    <property type="entry name" value="lambda repressor-like DNA-binding domains"/>
    <property type="match status" value="1"/>
</dbReference>